<sequence length="302" mass="32858">MKINNYILPLTILTAVGSTQAIANIIDFDITTDASVHFHGEIANWDSSSGTTDSLAIAEIVNLFETPTSATARSEGNDSGKFFLQGDVLHNGAWFGADSSLVQNLVFQNQTGMDQSYHFNFTIEQGMLALFGALQPEDDLHPSHHVEASYQADILLNGQSIWTSRAWLQSTSSGLSLTTEGTVLTANLEQTLLDDSWLAEAYRWDAQSFQLNLGQLAAGASFELSYQVSAYIGGRPASASCQEWQCGGHYYFGDPFSFGGAMLNNSNFSIANQEPTPVNTPATFGSMLLGLLVLTRLRRRSF</sequence>
<dbReference type="Proteomes" id="UP000198773">
    <property type="component" value="Unassembled WGS sequence"/>
</dbReference>
<evidence type="ECO:0000313" key="2">
    <source>
        <dbReference type="EMBL" id="SEA70786.1"/>
    </source>
</evidence>
<evidence type="ECO:0000256" key="1">
    <source>
        <dbReference type="SAM" id="SignalP"/>
    </source>
</evidence>
<feature type="chain" id="PRO_5011639144" description="PEP-CTERM protein-sorting domain-containing protein" evidence="1">
    <location>
        <begin position="24"/>
        <end position="302"/>
    </location>
</feature>
<dbReference type="OrthoDB" id="5506812at2"/>
<feature type="signal peptide" evidence="1">
    <location>
        <begin position="1"/>
        <end position="23"/>
    </location>
</feature>
<proteinExistence type="predicted"/>
<dbReference type="AlphaFoldDB" id="A0A1H4DE62"/>
<organism evidence="2 3">
    <name type="scientific">Alkalimonas amylolytica</name>
    <dbReference type="NCBI Taxonomy" id="152573"/>
    <lineage>
        <taxon>Bacteria</taxon>
        <taxon>Pseudomonadati</taxon>
        <taxon>Pseudomonadota</taxon>
        <taxon>Gammaproteobacteria</taxon>
        <taxon>Alkalimonas</taxon>
    </lineage>
</organism>
<protein>
    <recommendedName>
        <fullName evidence="4">PEP-CTERM protein-sorting domain-containing protein</fullName>
    </recommendedName>
</protein>
<keyword evidence="3" id="KW-1185">Reference proteome</keyword>
<reference evidence="2 3" key="1">
    <citation type="submission" date="2016-10" db="EMBL/GenBank/DDBJ databases">
        <authorList>
            <person name="de Groot N.N."/>
        </authorList>
    </citation>
    <scope>NUCLEOTIDE SEQUENCE [LARGE SCALE GENOMIC DNA]</scope>
    <source>
        <strain evidence="2 3">CGMCC 1.3430</strain>
    </source>
</reference>
<name>A0A1H4DE62_ALKAM</name>
<dbReference type="RefSeq" id="WP_091342999.1">
    <property type="nucleotide sequence ID" value="NZ_FNRM01000005.1"/>
</dbReference>
<gene>
    <name evidence="2" type="ORF">SAMN04488051_105196</name>
</gene>
<keyword evidence="1" id="KW-0732">Signal</keyword>
<evidence type="ECO:0000313" key="3">
    <source>
        <dbReference type="Proteomes" id="UP000198773"/>
    </source>
</evidence>
<accession>A0A1H4DE62</accession>
<evidence type="ECO:0008006" key="4">
    <source>
        <dbReference type="Google" id="ProtNLM"/>
    </source>
</evidence>
<dbReference type="EMBL" id="FNRM01000005">
    <property type="protein sequence ID" value="SEA70786.1"/>
    <property type="molecule type" value="Genomic_DNA"/>
</dbReference>